<dbReference type="PANTHER" id="PTHR31442">
    <property type="entry name" value="HOMEODOMAIN-LIKE SUPERFAMILY PROTEIN-RELATED"/>
    <property type="match status" value="1"/>
</dbReference>
<sequence length="433" mass="48985">MLSKGKKKIDVMIINVHSHDLRSFQLLAQAIALDTVSLIICDEHSEFLAKKALNDGAYLFLKKPLNEEIMKYLWQFVFREKIQREKARQRIEENGDWMNVDFIDNNNIVGDEDQTGEKNTPNNEEQSRCYPKEILEVMNVSGLTRMQVASHLQKCRINNWKAPKAQKSIHRPSGQEFSSGSQQRSNFKRFGMMPRLQTNISNLQQQQCNPDQTQRGLEFSFPTLNSNNIFVGGESSTQQQLYRPQLQVQSHYFNICNPFKNSFLSPQNSAGGLQQQHGTLFGMLSSQGLQGTTIENINYRPVLVFNNGDHHNQNDYNLNLNAGLVTAYSGSAIMADTNIESATINELGAVNANCQQYIGDPNMSDPNNIIVTSHASDTEESDSKETENCDAYFNFNNTSYLFHNLEPSSANLPNEHSSEFDQIYSNDQVSASI</sequence>
<dbReference type="GO" id="GO:0003677">
    <property type="term" value="F:DNA binding"/>
    <property type="evidence" value="ECO:0007669"/>
    <property type="project" value="InterPro"/>
</dbReference>
<gene>
    <name evidence="5" type="ORF">RND71_030827</name>
</gene>
<dbReference type="NCBIfam" id="TIGR01557">
    <property type="entry name" value="myb_SHAQKYF"/>
    <property type="match status" value="1"/>
</dbReference>
<evidence type="ECO:0008006" key="7">
    <source>
        <dbReference type="Google" id="ProtNLM"/>
    </source>
</evidence>
<evidence type="ECO:0000256" key="3">
    <source>
        <dbReference type="ARBA" id="ARBA00023242"/>
    </source>
</evidence>
<organism evidence="5 6">
    <name type="scientific">Anisodus tanguticus</name>
    <dbReference type="NCBI Taxonomy" id="243964"/>
    <lineage>
        <taxon>Eukaryota</taxon>
        <taxon>Viridiplantae</taxon>
        <taxon>Streptophyta</taxon>
        <taxon>Embryophyta</taxon>
        <taxon>Tracheophyta</taxon>
        <taxon>Spermatophyta</taxon>
        <taxon>Magnoliopsida</taxon>
        <taxon>eudicotyledons</taxon>
        <taxon>Gunneridae</taxon>
        <taxon>Pentapetalae</taxon>
        <taxon>asterids</taxon>
        <taxon>lamiids</taxon>
        <taxon>Solanales</taxon>
        <taxon>Solanaceae</taxon>
        <taxon>Solanoideae</taxon>
        <taxon>Hyoscyameae</taxon>
        <taxon>Anisodus</taxon>
    </lineage>
</organism>
<evidence type="ECO:0000256" key="2">
    <source>
        <dbReference type="ARBA" id="ARBA00023163"/>
    </source>
</evidence>
<reference evidence="5" key="1">
    <citation type="submission" date="2023-12" db="EMBL/GenBank/DDBJ databases">
        <title>Genome assembly of Anisodus tanguticus.</title>
        <authorList>
            <person name="Wang Y.-J."/>
        </authorList>
    </citation>
    <scope>NUCLEOTIDE SEQUENCE</scope>
    <source>
        <strain evidence="5">KB-2021</strain>
        <tissue evidence="5">Leaf</tissue>
    </source>
</reference>
<dbReference type="InterPro" id="IPR044841">
    <property type="entry name" value="LUX/BOA-like"/>
</dbReference>
<protein>
    <recommendedName>
        <fullName evidence="7">Response regulatory domain-containing protein</fullName>
    </recommendedName>
</protein>
<dbReference type="EMBL" id="JAVYJV010000016">
    <property type="protein sequence ID" value="KAK4351514.1"/>
    <property type="molecule type" value="Genomic_DNA"/>
</dbReference>
<feature type="region of interest" description="Disordered" evidence="4">
    <location>
        <begin position="163"/>
        <end position="185"/>
    </location>
</feature>
<dbReference type="InterPro" id="IPR006447">
    <property type="entry name" value="Myb_dom_plants"/>
</dbReference>
<dbReference type="PANTHER" id="PTHR31442:SF32">
    <property type="entry name" value="TWO-COMPONENT RESPONSE REGULATOR ORR21-LIKE"/>
    <property type="match status" value="1"/>
</dbReference>
<name>A0AAE1RHX9_9SOLA</name>
<dbReference type="GO" id="GO:0005634">
    <property type="term" value="C:nucleus"/>
    <property type="evidence" value="ECO:0007669"/>
    <property type="project" value="TreeGrafter"/>
</dbReference>
<keyword evidence="3" id="KW-0539">Nucleus</keyword>
<evidence type="ECO:0000256" key="4">
    <source>
        <dbReference type="SAM" id="MobiDB-lite"/>
    </source>
</evidence>
<keyword evidence="2" id="KW-0804">Transcription</keyword>
<feature type="compositionally biased region" description="Polar residues" evidence="4">
    <location>
        <begin position="423"/>
        <end position="433"/>
    </location>
</feature>
<evidence type="ECO:0000256" key="1">
    <source>
        <dbReference type="ARBA" id="ARBA00023015"/>
    </source>
</evidence>
<feature type="compositionally biased region" description="Polar residues" evidence="4">
    <location>
        <begin position="175"/>
        <end position="185"/>
    </location>
</feature>
<dbReference type="Gene3D" id="1.10.10.60">
    <property type="entry name" value="Homeodomain-like"/>
    <property type="match status" value="1"/>
</dbReference>
<dbReference type="InterPro" id="IPR009057">
    <property type="entry name" value="Homeodomain-like_sf"/>
</dbReference>
<feature type="region of interest" description="Disordered" evidence="4">
    <location>
        <begin position="412"/>
        <end position="433"/>
    </location>
</feature>
<keyword evidence="1" id="KW-0805">Transcription regulation</keyword>
<keyword evidence="6" id="KW-1185">Reference proteome</keyword>
<proteinExistence type="predicted"/>
<dbReference type="Proteomes" id="UP001291623">
    <property type="component" value="Unassembled WGS sequence"/>
</dbReference>
<comment type="caution">
    <text evidence="5">The sequence shown here is derived from an EMBL/GenBank/DDBJ whole genome shotgun (WGS) entry which is preliminary data.</text>
</comment>
<dbReference type="GO" id="GO:0003700">
    <property type="term" value="F:DNA-binding transcription factor activity"/>
    <property type="evidence" value="ECO:0007669"/>
    <property type="project" value="InterPro"/>
</dbReference>
<accession>A0AAE1RHX9</accession>
<evidence type="ECO:0000313" key="5">
    <source>
        <dbReference type="EMBL" id="KAK4351514.1"/>
    </source>
</evidence>
<dbReference type="SUPFAM" id="SSF46689">
    <property type="entry name" value="Homeodomain-like"/>
    <property type="match status" value="1"/>
</dbReference>
<evidence type="ECO:0000313" key="6">
    <source>
        <dbReference type="Proteomes" id="UP001291623"/>
    </source>
</evidence>
<dbReference type="AlphaFoldDB" id="A0AAE1RHX9"/>